<gene>
    <name evidence="1" type="ORF">APZ42_031790</name>
</gene>
<proteinExistence type="predicted"/>
<keyword evidence="2" id="KW-1185">Reference proteome</keyword>
<dbReference type="AlphaFoldDB" id="A0A164MN81"/>
<comment type="caution">
    <text evidence="1">The sequence shown here is derived from an EMBL/GenBank/DDBJ whole genome shotgun (WGS) entry which is preliminary data.</text>
</comment>
<name>A0A164MN81_9CRUS</name>
<organism evidence="1 2">
    <name type="scientific">Daphnia magna</name>
    <dbReference type="NCBI Taxonomy" id="35525"/>
    <lineage>
        <taxon>Eukaryota</taxon>
        <taxon>Metazoa</taxon>
        <taxon>Ecdysozoa</taxon>
        <taxon>Arthropoda</taxon>
        <taxon>Crustacea</taxon>
        <taxon>Branchiopoda</taxon>
        <taxon>Diplostraca</taxon>
        <taxon>Cladocera</taxon>
        <taxon>Anomopoda</taxon>
        <taxon>Daphniidae</taxon>
        <taxon>Daphnia</taxon>
    </lineage>
</organism>
<evidence type="ECO:0000313" key="2">
    <source>
        <dbReference type="Proteomes" id="UP000076858"/>
    </source>
</evidence>
<dbReference type="Proteomes" id="UP000076858">
    <property type="component" value="Unassembled WGS sequence"/>
</dbReference>
<reference evidence="1 2" key="1">
    <citation type="submission" date="2016-03" db="EMBL/GenBank/DDBJ databases">
        <title>EvidentialGene: Evidence-directed Construction of Genes on Genomes.</title>
        <authorList>
            <person name="Gilbert D.G."/>
            <person name="Choi J.-H."/>
            <person name="Mockaitis K."/>
            <person name="Colbourne J."/>
            <person name="Pfrender M."/>
        </authorList>
    </citation>
    <scope>NUCLEOTIDE SEQUENCE [LARGE SCALE GENOMIC DNA]</scope>
    <source>
        <strain evidence="1 2">Xinb3</strain>
        <tissue evidence="1">Complete organism</tissue>
    </source>
</reference>
<protein>
    <submittedName>
        <fullName evidence="1">Uncharacterized protein</fullName>
    </submittedName>
</protein>
<sequence>MGMRFAIERQCSSPLQLFFLLLAIRNDIYTTLDEKVYHVQETLVGLA</sequence>
<dbReference type="EMBL" id="LRGB01002993">
    <property type="protein sequence ID" value="KZS05204.1"/>
    <property type="molecule type" value="Genomic_DNA"/>
</dbReference>
<evidence type="ECO:0000313" key="1">
    <source>
        <dbReference type="EMBL" id="KZS05204.1"/>
    </source>
</evidence>
<accession>A0A164MN81</accession>